<evidence type="ECO:0000259" key="6">
    <source>
        <dbReference type="PROSITE" id="PS50089"/>
    </source>
</evidence>
<gene>
    <name evidence="7" type="ORF">IFM89_038375</name>
</gene>
<dbReference type="PROSITE" id="PS50089">
    <property type="entry name" value="ZF_RING_2"/>
    <property type="match status" value="1"/>
</dbReference>
<reference evidence="7 8" key="1">
    <citation type="submission" date="2020-10" db="EMBL/GenBank/DDBJ databases">
        <title>The Coptis chinensis genome and diversification of protoberbering-type alkaloids.</title>
        <authorList>
            <person name="Wang B."/>
            <person name="Shu S."/>
            <person name="Song C."/>
            <person name="Liu Y."/>
        </authorList>
    </citation>
    <scope>NUCLEOTIDE SEQUENCE [LARGE SCALE GENOMIC DNA]</scope>
    <source>
        <strain evidence="7">HL-2020</strain>
        <tissue evidence="7">Leaf</tissue>
    </source>
</reference>
<dbReference type="PROSITE" id="PS00518">
    <property type="entry name" value="ZF_RING_1"/>
    <property type="match status" value="1"/>
</dbReference>
<accession>A0A835LCU1</accession>
<dbReference type="Proteomes" id="UP000631114">
    <property type="component" value="Unassembled WGS sequence"/>
</dbReference>
<dbReference type="AlphaFoldDB" id="A0A835LCU1"/>
<dbReference type="Gene3D" id="3.30.40.10">
    <property type="entry name" value="Zinc/RING finger domain, C3HC4 (zinc finger)"/>
    <property type="match status" value="1"/>
</dbReference>
<evidence type="ECO:0000256" key="3">
    <source>
        <dbReference type="ARBA" id="ARBA00022833"/>
    </source>
</evidence>
<keyword evidence="2 4" id="KW-0863">Zinc-finger</keyword>
<dbReference type="PANTHER" id="PTHR46537">
    <property type="entry name" value="OS11G0578200 PROTEIN"/>
    <property type="match status" value="1"/>
</dbReference>
<dbReference type="OrthoDB" id="337575at2759"/>
<dbReference type="EMBL" id="JADFTS010000009">
    <property type="protein sequence ID" value="KAF9590783.1"/>
    <property type="molecule type" value="Genomic_DNA"/>
</dbReference>
<keyword evidence="3" id="KW-0862">Zinc</keyword>
<dbReference type="SMART" id="SM00184">
    <property type="entry name" value="RING"/>
    <property type="match status" value="1"/>
</dbReference>
<evidence type="ECO:0000256" key="4">
    <source>
        <dbReference type="PROSITE-ProRule" id="PRU00175"/>
    </source>
</evidence>
<dbReference type="InterPro" id="IPR013083">
    <property type="entry name" value="Znf_RING/FYVE/PHD"/>
</dbReference>
<evidence type="ECO:0000313" key="8">
    <source>
        <dbReference type="Proteomes" id="UP000631114"/>
    </source>
</evidence>
<comment type="caution">
    <text evidence="7">The sequence shown here is derived from an EMBL/GenBank/DDBJ whole genome shotgun (WGS) entry which is preliminary data.</text>
</comment>
<dbReference type="InterPro" id="IPR017907">
    <property type="entry name" value="Znf_RING_CS"/>
</dbReference>
<feature type="region of interest" description="Disordered" evidence="5">
    <location>
        <begin position="99"/>
        <end position="148"/>
    </location>
</feature>
<evidence type="ECO:0000256" key="5">
    <source>
        <dbReference type="SAM" id="MobiDB-lite"/>
    </source>
</evidence>
<evidence type="ECO:0000313" key="7">
    <source>
        <dbReference type="EMBL" id="KAF9590783.1"/>
    </source>
</evidence>
<feature type="compositionally biased region" description="Basic and acidic residues" evidence="5">
    <location>
        <begin position="99"/>
        <end position="112"/>
    </location>
</feature>
<evidence type="ECO:0000256" key="2">
    <source>
        <dbReference type="ARBA" id="ARBA00022771"/>
    </source>
</evidence>
<name>A0A835LCU1_9MAGN</name>
<dbReference type="GO" id="GO:0008270">
    <property type="term" value="F:zinc ion binding"/>
    <property type="evidence" value="ECO:0007669"/>
    <property type="project" value="UniProtKB-KW"/>
</dbReference>
<evidence type="ECO:0000256" key="1">
    <source>
        <dbReference type="ARBA" id="ARBA00022723"/>
    </source>
</evidence>
<organism evidence="7 8">
    <name type="scientific">Coptis chinensis</name>
    <dbReference type="NCBI Taxonomy" id="261450"/>
    <lineage>
        <taxon>Eukaryota</taxon>
        <taxon>Viridiplantae</taxon>
        <taxon>Streptophyta</taxon>
        <taxon>Embryophyta</taxon>
        <taxon>Tracheophyta</taxon>
        <taxon>Spermatophyta</taxon>
        <taxon>Magnoliopsida</taxon>
        <taxon>Ranunculales</taxon>
        <taxon>Ranunculaceae</taxon>
        <taxon>Coptidoideae</taxon>
        <taxon>Coptis</taxon>
    </lineage>
</organism>
<feature type="compositionally biased region" description="Basic and acidic residues" evidence="5">
    <location>
        <begin position="124"/>
        <end position="133"/>
    </location>
</feature>
<dbReference type="SUPFAM" id="SSF57850">
    <property type="entry name" value="RING/U-box"/>
    <property type="match status" value="1"/>
</dbReference>
<keyword evidence="8" id="KW-1185">Reference proteome</keyword>
<proteinExistence type="predicted"/>
<sequence length="148" mass="17113">MSSKLCFFRFLSVCRYVEVNLVAVRKPFECPICLGIMKETRTLQDCMHRFCRDCIKKEMGLGNNECPVCHVRIESRSSLREDIRYNKMILALFGEVEKNEEQAPVPDKDTSVRGKQTPVTPTDKILRDTRENVGHPPPPVTLRSEWNI</sequence>
<dbReference type="InterPro" id="IPR001841">
    <property type="entry name" value="Znf_RING"/>
</dbReference>
<dbReference type="InterPro" id="IPR044592">
    <property type="entry name" value="RING1A/B"/>
</dbReference>
<keyword evidence="1" id="KW-0479">Metal-binding</keyword>
<dbReference type="Pfam" id="PF13923">
    <property type="entry name" value="zf-C3HC4_2"/>
    <property type="match status" value="1"/>
</dbReference>
<protein>
    <recommendedName>
        <fullName evidence="6">RING-type domain-containing protein</fullName>
    </recommendedName>
</protein>
<dbReference type="PANTHER" id="PTHR46537:SF3">
    <property type="entry name" value="E3 UBIQUITIN-PROTEIN LIGASE RING1A"/>
    <property type="match status" value="1"/>
</dbReference>
<feature type="domain" description="RING-type" evidence="6">
    <location>
        <begin position="30"/>
        <end position="70"/>
    </location>
</feature>